<dbReference type="SMART" id="SM00101">
    <property type="entry name" value="14_3_3"/>
    <property type="match status" value="1"/>
</dbReference>
<dbReference type="OrthoDB" id="10260625at2759"/>
<comment type="caution">
    <text evidence="4">The sequence shown here is derived from an EMBL/GenBank/DDBJ whole genome shotgun (WGS) entry which is preliminary data.</text>
</comment>
<dbReference type="SUPFAM" id="SSF48445">
    <property type="entry name" value="14-3-3 protein"/>
    <property type="match status" value="1"/>
</dbReference>
<dbReference type="InterPro" id="IPR000308">
    <property type="entry name" value="14-3-3"/>
</dbReference>
<accession>A0A0K9P3T1</accession>
<dbReference type="Pfam" id="PF00244">
    <property type="entry name" value="14-3-3"/>
    <property type="match status" value="1"/>
</dbReference>
<dbReference type="Proteomes" id="UP000036987">
    <property type="component" value="Unassembled WGS sequence"/>
</dbReference>
<evidence type="ECO:0000313" key="5">
    <source>
        <dbReference type="Proteomes" id="UP000036987"/>
    </source>
</evidence>
<dbReference type="PIRSF" id="PIRSF000868">
    <property type="entry name" value="14-3-3"/>
    <property type="match status" value="1"/>
</dbReference>
<name>A0A0K9P3T1_ZOSMR</name>
<organism evidence="4 5">
    <name type="scientific">Zostera marina</name>
    <name type="common">Eelgrass</name>
    <dbReference type="NCBI Taxonomy" id="29655"/>
    <lineage>
        <taxon>Eukaryota</taxon>
        <taxon>Viridiplantae</taxon>
        <taxon>Streptophyta</taxon>
        <taxon>Embryophyta</taxon>
        <taxon>Tracheophyta</taxon>
        <taxon>Spermatophyta</taxon>
        <taxon>Magnoliopsida</taxon>
        <taxon>Liliopsida</taxon>
        <taxon>Zosteraceae</taxon>
        <taxon>Zostera</taxon>
    </lineage>
</organism>
<dbReference type="PANTHER" id="PTHR18860">
    <property type="entry name" value="14-3-3 PROTEIN"/>
    <property type="match status" value="1"/>
</dbReference>
<feature type="site" description="Interaction with phosphoserine on interacting protein" evidence="2">
    <location>
        <position position="136"/>
    </location>
</feature>
<evidence type="ECO:0000256" key="1">
    <source>
        <dbReference type="ARBA" id="ARBA00006141"/>
    </source>
</evidence>
<evidence type="ECO:0000313" key="4">
    <source>
        <dbReference type="EMBL" id="KMZ63691.1"/>
    </source>
</evidence>
<dbReference type="GO" id="GO:0007165">
    <property type="term" value="P:signal transduction"/>
    <property type="evidence" value="ECO:0000318"/>
    <property type="project" value="GO_Central"/>
</dbReference>
<evidence type="ECO:0000259" key="3">
    <source>
        <dbReference type="SMART" id="SM00101"/>
    </source>
</evidence>
<dbReference type="Gene3D" id="1.20.190.20">
    <property type="entry name" value="14-3-3 domain"/>
    <property type="match status" value="1"/>
</dbReference>
<proteinExistence type="inferred from homology"/>
<evidence type="ECO:0000256" key="2">
    <source>
        <dbReference type="PIRSR" id="PIRSR000868-1"/>
    </source>
</evidence>
<dbReference type="InterPro" id="IPR036815">
    <property type="entry name" value="14-3-3_dom_sf"/>
</dbReference>
<feature type="domain" description="14-3-3" evidence="3">
    <location>
        <begin position="9"/>
        <end position="248"/>
    </location>
</feature>
<dbReference type="GO" id="GO:0008104">
    <property type="term" value="P:intracellular protein localization"/>
    <property type="evidence" value="ECO:0000318"/>
    <property type="project" value="GO_Central"/>
</dbReference>
<keyword evidence="5" id="KW-1185">Reference proteome</keyword>
<dbReference type="EMBL" id="LFYR01001213">
    <property type="protein sequence ID" value="KMZ63691.1"/>
    <property type="molecule type" value="Genomic_DNA"/>
</dbReference>
<comment type="similarity">
    <text evidence="1">Belongs to the 14-3-3 family.</text>
</comment>
<dbReference type="GO" id="GO:0005737">
    <property type="term" value="C:cytoplasm"/>
    <property type="evidence" value="ECO:0000318"/>
    <property type="project" value="GO_Central"/>
</dbReference>
<sequence>MAPSVKQTREDLICKAKLAEKAERYDDMVKFMEKIAVTCSGNLTVEERNLFASSFKSVIGTRRMAWRIVSSIGKKDESDGKEQQSEIARDYLTEIEIELTEICERILKLLDQKLIPAAKDADSKVSYLKLKGDYYRYMAEYMVGSERKDAAENTLKTYKAAQDIATKELTPASHLRLGLVLNFSVFYYEILNSSDKACALAKEAFEAAVSEMEGAEGDESFADSAMIIQLLRDNLKLWTGEDEDEIMEPSE</sequence>
<gene>
    <name evidence="4" type="ORF">ZOSMA_3G01750</name>
</gene>
<reference evidence="5" key="1">
    <citation type="journal article" date="2016" name="Nature">
        <title>The genome of the seagrass Zostera marina reveals angiosperm adaptation to the sea.</title>
        <authorList>
            <person name="Olsen J.L."/>
            <person name="Rouze P."/>
            <person name="Verhelst B."/>
            <person name="Lin Y.-C."/>
            <person name="Bayer T."/>
            <person name="Collen J."/>
            <person name="Dattolo E."/>
            <person name="De Paoli E."/>
            <person name="Dittami S."/>
            <person name="Maumus F."/>
            <person name="Michel G."/>
            <person name="Kersting A."/>
            <person name="Lauritano C."/>
            <person name="Lohaus R."/>
            <person name="Toepel M."/>
            <person name="Tonon T."/>
            <person name="Vanneste K."/>
            <person name="Amirebrahimi M."/>
            <person name="Brakel J."/>
            <person name="Bostroem C."/>
            <person name="Chovatia M."/>
            <person name="Grimwood J."/>
            <person name="Jenkins J.W."/>
            <person name="Jueterbock A."/>
            <person name="Mraz A."/>
            <person name="Stam W.T."/>
            <person name="Tice H."/>
            <person name="Bornberg-Bauer E."/>
            <person name="Green P.J."/>
            <person name="Pearson G.A."/>
            <person name="Procaccini G."/>
            <person name="Duarte C.M."/>
            <person name="Schmutz J."/>
            <person name="Reusch T.B.H."/>
            <person name="Van de Peer Y."/>
        </authorList>
    </citation>
    <scope>NUCLEOTIDE SEQUENCE [LARGE SCALE GENOMIC DNA]</scope>
    <source>
        <strain evidence="5">cv. Finnish</strain>
    </source>
</reference>
<protein>
    <submittedName>
        <fullName evidence="4">14-3-3-like protein GF14 phi</fullName>
    </submittedName>
</protein>
<dbReference type="PRINTS" id="PR00305">
    <property type="entry name" value="1433ZETA"/>
</dbReference>
<dbReference type="STRING" id="29655.A0A0K9P3T1"/>
<dbReference type="InterPro" id="IPR023410">
    <property type="entry name" value="14-3-3_domain"/>
</dbReference>
<dbReference type="AlphaFoldDB" id="A0A0K9P3T1"/>
<feature type="site" description="Interaction with phosphoserine on interacting protein" evidence="2">
    <location>
        <position position="63"/>
    </location>
</feature>